<reference evidence="2 3" key="1">
    <citation type="submission" date="2019-01" db="EMBL/GenBank/DDBJ databases">
        <title>Cytophagaceae bacterium strain CAR-16.</title>
        <authorList>
            <person name="Chen W.-M."/>
        </authorList>
    </citation>
    <scope>NUCLEOTIDE SEQUENCE [LARGE SCALE GENOMIC DNA]</scope>
    <source>
        <strain evidence="2 3">CAR-16</strain>
    </source>
</reference>
<dbReference type="RefSeq" id="WP_129025987.1">
    <property type="nucleotide sequence ID" value="NZ_SDHY01000001.1"/>
</dbReference>
<feature type="transmembrane region" description="Helical" evidence="1">
    <location>
        <begin position="320"/>
        <end position="338"/>
    </location>
</feature>
<feature type="transmembrane region" description="Helical" evidence="1">
    <location>
        <begin position="230"/>
        <end position="249"/>
    </location>
</feature>
<keyword evidence="1" id="KW-0812">Transmembrane</keyword>
<name>A0A4Q1C369_9BACT</name>
<organism evidence="2 3">
    <name type="scientific">Aquirufa rosea</name>
    <dbReference type="NCBI Taxonomy" id="2509241"/>
    <lineage>
        <taxon>Bacteria</taxon>
        <taxon>Pseudomonadati</taxon>
        <taxon>Bacteroidota</taxon>
        <taxon>Cytophagia</taxon>
        <taxon>Cytophagales</taxon>
        <taxon>Flectobacillaceae</taxon>
        <taxon>Aquirufa</taxon>
    </lineage>
</organism>
<evidence type="ECO:0008006" key="4">
    <source>
        <dbReference type="Google" id="ProtNLM"/>
    </source>
</evidence>
<keyword evidence="1" id="KW-1133">Transmembrane helix</keyword>
<feature type="transmembrane region" description="Helical" evidence="1">
    <location>
        <begin position="201"/>
        <end position="218"/>
    </location>
</feature>
<keyword evidence="3" id="KW-1185">Reference proteome</keyword>
<dbReference type="Proteomes" id="UP000289455">
    <property type="component" value="Unassembled WGS sequence"/>
</dbReference>
<feature type="transmembrane region" description="Helical" evidence="1">
    <location>
        <begin position="7"/>
        <end position="26"/>
    </location>
</feature>
<dbReference type="EMBL" id="SDHY01000001">
    <property type="protein sequence ID" value="RXK52575.1"/>
    <property type="molecule type" value="Genomic_DNA"/>
</dbReference>
<gene>
    <name evidence="2" type="ORF">ESB04_02685</name>
</gene>
<dbReference type="OrthoDB" id="910687at2"/>
<evidence type="ECO:0000313" key="3">
    <source>
        <dbReference type="Proteomes" id="UP000289455"/>
    </source>
</evidence>
<keyword evidence="1" id="KW-0472">Membrane</keyword>
<feature type="transmembrane region" description="Helical" evidence="1">
    <location>
        <begin position="138"/>
        <end position="159"/>
    </location>
</feature>
<feature type="transmembrane region" description="Helical" evidence="1">
    <location>
        <begin position="345"/>
        <end position="364"/>
    </location>
</feature>
<feature type="transmembrane region" description="Helical" evidence="1">
    <location>
        <begin position="171"/>
        <end position="195"/>
    </location>
</feature>
<protein>
    <recommendedName>
        <fullName evidence="4">YfhO family protein</fullName>
    </recommendedName>
</protein>
<evidence type="ECO:0000256" key="1">
    <source>
        <dbReference type="SAM" id="Phobius"/>
    </source>
</evidence>
<accession>A0A4Q1C369</accession>
<evidence type="ECO:0000313" key="2">
    <source>
        <dbReference type="EMBL" id="RXK52575.1"/>
    </source>
</evidence>
<sequence length="567" mass="66721">MYKVSTYISTIIILSLIGVYVCYIYNFSLDFPFQDDVSLLDFVNTTLIRPWNWSVFLHELFRVDNDHSIALPRLITWLDYIINGKVNFQHLIMITVVNLLFILYLLYRLFQKQQLPMVYFIPVVLIWLQPQYHEVSNWAITGLQHSLINIFLLSSLILISEKKPFALAWSILFAFLACYTYGNGFILFLTIGYLYLIQKNWKNVLIVAFGLLVFFAVYLQIYQMGQTTKFHWNISHILFSFLAFIGASATEFPKISLILSGFLGLGVVSIFVYYSWSYWKRNSQNTLQATYLSILAFILITSGLIALVRSAESYTIYSRYQLYAALSVIILYLFLLSRASAKKQALVFFIALAFSISFSGLSYFNHTISQQYKKMSFLADRINWYYNQSLLSVSSGYLSNAREIYQKAEKNQIYTMTMPWVNPIESDTGKAIKTASLNLHAKEYKDIMKQKHKTWVNHYYWLEFQEFPLDNDFKKQWYIIIRLKNQSRYTYVLPIQFGLNGKKNFILWENYRAKYGSIKFNHESIQDGTYEMYLWSMNSHQTTPKKELYKLEQELTINSQIQTLELK</sequence>
<proteinExistence type="predicted"/>
<feature type="transmembrane region" description="Helical" evidence="1">
    <location>
        <begin position="114"/>
        <end position="132"/>
    </location>
</feature>
<feature type="transmembrane region" description="Helical" evidence="1">
    <location>
        <begin position="288"/>
        <end position="308"/>
    </location>
</feature>
<comment type="caution">
    <text evidence="2">The sequence shown here is derived from an EMBL/GenBank/DDBJ whole genome shotgun (WGS) entry which is preliminary data.</text>
</comment>
<dbReference type="AlphaFoldDB" id="A0A4Q1C369"/>
<feature type="transmembrane region" description="Helical" evidence="1">
    <location>
        <begin position="255"/>
        <end position="276"/>
    </location>
</feature>
<feature type="transmembrane region" description="Helical" evidence="1">
    <location>
        <begin position="88"/>
        <end position="107"/>
    </location>
</feature>